<keyword evidence="9 11" id="KW-0406">Ion transport</keyword>
<feature type="transmembrane region" description="Helical" evidence="11">
    <location>
        <begin position="291"/>
        <end position="319"/>
    </location>
</feature>
<keyword evidence="4 11" id="KW-0633">Potassium transport</keyword>
<keyword evidence="3 11" id="KW-1003">Cell membrane</keyword>
<feature type="transmembrane region" description="Helical" evidence="11">
    <location>
        <begin position="369"/>
        <end position="392"/>
    </location>
</feature>
<dbReference type="InterPro" id="IPR003855">
    <property type="entry name" value="K+_transporter"/>
</dbReference>
<evidence type="ECO:0000256" key="7">
    <source>
        <dbReference type="ARBA" id="ARBA00022958"/>
    </source>
</evidence>
<evidence type="ECO:0000313" key="14">
    <source>
        <dbReference type="EMBL" id="TPG67010.1"/>
    </source>
</evidence>
<reference evidence="14 15" key="1">
    <citation type="journal article" date="2019" name="Environ. Microbiol.">
        <title>Species interactions and distinct microbial communities in high Arctic permafrost affected cryosols are associated with the CH4 and CO2 gas fluxes.</title>
        <authorList>
            <person name="Altshuler I."/>
            <person name="Hamel J."/>
            <person name="Turney S."/>
            <person name="Magnuson E."/>
            <person name="Levesque R."/>
            <person name="Greer C."/>
            <person name="Whyte L.G."/>
        </authorList>
    </citation>
    <scope>NUCLEOTIDE SEQUENCE [LARGE SCALE GENOMIC DNA]</scope>
    <source>
        <strain evidence="14 15">S9.2P</strain>
    </source>
</reference>
<gene>
    <name evidence="11" type="primary">kup</name>
    <name evidence="14" type="ORF">EAH73_04515</name>
</gene>
<evidence type="ECO:0000256" key="6">
    <source>
        <dbReference type="ARBA" id="ARBA00022847"/>
    </source>
</evidence>
<dbReference type="InterPro" id="IPR023051">
    <property type="entry name" value="Kup"/>
</dbReference>
<evidence type="ECO:0000259" key="12">
    <source>
        <dbReference type="Pfam" id="PF02705"/>
    </source>
</evidence>
<dbReference type="RefSeq" id="WP_140465333.1">
    <property type="nucleotide sequence ID" value="NZ_RCYZ01000002.1"/>
</dbReference>
<evidence type="ECO:0000256" key="10">
    <source>
        <dbReference type="ARBA" id="ARBA00023136"/>
    </source>
</evidence>
<evidence type="ECO:0000313" key="15">
    <source>
        <dbReference type="Proteomes" id="UP000317646"/>
    </source>
</evidence>
<feature type="domain" description="K+ potassium transporter C-terminal" evidence="13">
    <location>
        <begin position="483"/>
        <end position="637"/>
    </location>
</feature>
<dbReference type="HAMAP" id="MF_01522">
    <property type="entry name" value="Kup"/>
    <property type="match status" value="1"/>
</dbReference>
<evidence type="ECO:0000256" key="9">
    <source>
        <dbReference type="ARBA" id="ARBA00023065"/>
    </source>
</evidence>
<dbReference type="PANTHER" id="PTHR30540:SF83">
    <property type="entry name" value="K+ POTASSIUM TRANSPORTER"/>
    <property type="match status" value="1"/>
</dbReference>
<dbReference type="Pfam" id="PF22776">
    <property type="entry name" value="K_trans_C"/>
    <property type="match status" value="1"/>
</dbReference>
<protein>
    <recommendedName>
        <fullName evidence="11">Probable potassium transport system protein Kup</fullName>
    </recommendedName>
</protein>
<accession>A0A502H0S5</accession>
<evidence type="ECO:0000256" key="8">
    <source>
        <dbReference type="ARBA" id="ARBA00022989"/>
    </source>
</evidence>
<organism evidence="14 15">
    <name type="scientific">Hymenobacter nivis</name>
    <dbReference type="NCBI Taxonomy" id="1850093"/>
    <lineage>
        <taxon>Bacteria</taxon>
        <taxon>Pseudomonadati</taxon>
        <taxon>Bacteroidota</taxon>
        <taxon>Cytophagia</taxon>
        <taxon>Cytophagales</taxon>
        <taxon>Hymenobacteraceae</taxon>
        <taxon>Hymenobacter</taxon>
    </lineage>
</organism>
<comment type="function">
    <text evidence="11">Transport of potassium into the cell. Likely operates as a K(+):H(+) symporter.</text>
</comment>
<comment type="subcellular location">
    <subcellularLocation>
        <location evidence="11">Cell membrane</location>
        <topology evidence="11">Multi-pass membrane protein</topology>
    </subcellularLocation>
    <subcellularLocation>
        <location evidence="1">Membrane</location>
        <topology evidence="1">Multi-pass membrane protein</topology>
    </subcellularLocation>
</comment>
<keyword evidence="6 11" id="KW-0769">Symport</keyword>
<comment type="caution">
    <text evidence="14">The sequence shown here is derived from an EMBL/GenBank/DDBJ whole genome shotgun (WGS) entry which is preliminary data.</text>
</comment>
<evidence type="ECO:0000256" key="4">
    <source>
        <dbReference type="ARBA" id="ARBA00022538"/>
    </source>
</evidence>
<dbReference type="InterPro" id="IPR053951">
    <property type="entry name" value="K_trans_N"/>
</dbReference>
<sequence>MVSSGPTPVAGAHAPAAALHHRITAAGALIALGIVYGDIGTSPLYTVRGVFVGRPVTEDVVLGTVSAIIWTLTLLTTVKYVLIAMRADNHGEGGILSLYALLRRLRLPWLYVPAIVGAAALLADSIITPPISVSSAIEGLRVLKPDLDTVPIVLVIIVALFGFQQFGTAIIGKLFGPVMVAFFSMLAALGLPYVLREPGILRALNPYYALHMLTQLPGAFWLLGSIFLCSTGAEALYADMGHVGRRNIYVSWTFVKICLVINYLGQGAWLLQHLGAPLGERNLFFDMIPRWGLLPAIGLCTLATIIASQALISGSYTLVTEALRLNFWPKVKVSYPTELRGQAFVPSLTWLLGAGCVGVVLYFRESSRMEAAFGLAVTVTMLSTTLLLAYYLRLRRVAAGWIGLLLLVYGVVEGSFLVANLRKFPQGGWLSVLLGALLLLVMVSWIQGRRLRQDLYKYLPLAEWLPRLQKLSADETVPRLATNLVYFTDSEDPSLVENAIIHSIFRKSPKRASLYYLLHVVTTDEPYTRAYHAEVLLPNDLVRITFRLGFRVDHAINYMFRQVVTDLVRNHEIDISSPYASLRNEGEVGDFQFVIINRTLPYAQALSGWQRLVAWVSGALRWLAASPQESFGLDNSSLTVENIPLLTPERPELHLRRE</sequence>
<keyword evidence="15" id="KW-1185">Reference proteome</keyword>
<feature type="transmembrane region" description="Helical" evidence="11">
    <location>
        <begin position="60"/>
        <end position="82"/>
    </location>
</feature>
<dbReference type="AlphaFoldDB" id="A0A502H0S5"/>
<dbReference type="PANTHER" id="PTHR30540">
    <property type="entry name" value="OSMOTIC STRESS POTASSIUM TRANSPORTER"/>
    <property type="match status" value="1"/>
</dbReference>
<feature type="transmembrane region" description="Helical" evidence="11">
    <location>
        <begin position="215"/>
        <end position="237"/>
    </location>
</feature>
<keyword evidence="2 11" id="KW-0813">Transport</keyword>
<evidence type="ECO:0000259" key="13">
    <source>
        <dbReference type="Pfam" id="PF22776"/>
    </source>
</evidence>
<feature type="transmembrane region" description="Helical" evidence="11">
    <location>
        <begin position="399"/>
        <end position="421"/>
    </location>
</feature>
<keyword evidence="7 11" id="KW-0630">Potassium</keyword>
<evidence type="ECO:0000256" key="11">
    <source>
        <dbReference type="HAMAP-Rule" id="MF_01522"/>
    </source>
</evidence>
<dbReference type="EMBL" id="RCYZ01000002">
    <property type="protein sequence ID" value="TPG67010.1"/>
    <property type="molecule type" value="Genomic_DNA"/>
</dbReference>
<evidence type="ECO:0000256" key="3">
    <source>
        <dbReference type="ARBA" id="ARBA00022475"/>
    </source>
</evidence>
<comment type="catalytic activity">
    <reaction evidence="11">
        <text>K(+)(in) + H(+)(in) = K(+)(out) + H(+)(out)</text>
        <dbReference type="Rhea" id="RHEA:28490"/>
        <dbReference type="ChEBI" id="CHEBI:15378"/>
        <dbReference type="ChEBI" id="CHEBI:29103"/>
    </reaction>
</comment>
<evidence type="ECO:0000256" key="2">
    <source>
        <dbReference type="ARBA" id="ARBA00022448"/>
    </source>
</evidence>
<dbReference type="GO" id="GO:0015293">
    <property type="term" value="F:symporter activity"/>
    <property type="evidence" value="ECO:0007669"/>
    <property type="project" value="UniProtKB-UniRule"/>
</dbReference>
<comment type="similarity">
    <text evidence="11">Belongs to the HAK/KUP transporter (TC 2.A.72) family.</text>
</comment>
<comment type="caution">
    <text evidence="11">Lacks conserved residue(s) required for the propagation of feature annotation.</text>
</comment>
<evidence type="ECO:0000256" key="5">
    <source>
        <dbReference type="ARBA" id="ARBA00022692"/>
    </source>
</evidence>
<dbReference type="InterPro" id="IPR053952">
    <property type="entry name" value="K_trans_C"/>
</dbReference>
<feature type="transmembrane region" description="Helical" evidence="11">
    <location>
        <begin position="149"/>
        <end position="167"/>
    </location>
</feature>
<proteinExistence type="inferred from homology"/>
<keyword evidence="5 11" id="KW-0812">Transmembrane</keyword>
<dbReference type="Proteomes" id="UP000317646">
    <property type="component" value="Unassembled WGS sequence"/>
</dbReference>
<feature type="transmembrane region" description="Helical" evidence="11">
    <location>
        <begin position="427"/>
        <end position="446"/>
    </location>
</feature>
<dbReference type="GO" id="GO:0015079">
    <property type="term" value="F:potassium ion transmembrane transporter activity"/>
    <property type="evidence" value="ECO:0007669"/>
    <property type="project" value="UniProtKB-UniRule"/>
</dbReference>
<feature type="domain" description="K+ potassium transporter integral membrane" evidence="12">
    <location>
        <begin position="28"/>
        <end position="454"/>
    </location>
</feature>
<dbReference type="GO" id="GO:0005886">
    <property type="term" value="C:plasma membrane"/>
    <property type="evidence" value="ECO:0007669"/>
    <property type="project" value="UniProtKB-SubCell"/>
</dbReference>
<feature type="transmembrane region" description="Helical" evidence="11">
    <location>
        <begin position="339"/>
        <end position="363"/>
    </location>
</feature>
<evidence type="ECO:0000256" key="1">
    <source>
        <dbReference type="ARBA" id="ARBA00004141"/>
    </source>
</evidence>
<name>A0A502H0S5_9BACT</name>
<feature type="transmembrane region" description="Helical" evidence="11">
    <location>
        <begin position="109"/>
        <end position="129"/>
    </location>
</feature>
<keyword evidence="10 11" id="KW-0472">Membrane</keyword>
<feature type="transmembrane region" description="Helical" evidence="11">
    <location>
        <begin position="174"/>
        <end position="195"/>
    </location>
</feature>
<keyword evidence="8 11" id="KW-1133">Transmembrane helix</keyword>
<dbReference type="Pfam" id="PF02705">
    <property type="entry name" value="K_trans"/>
    <property type="match status" value="1"/>
</dbReference>
<dbReference type="OrthoDB" id="9805577at2"/>